<comment type="similarity">
    <text evidence="2">Belongs to the 2H phosphoesterase superfamily. ThpR family.</text>
</comment>
<proteinExistence type="inferred from homology"/>
<comment type="function">
    <text evidence="2">Hydrolyzes RNA 2',3'-cyclic phosphodiester to an RNA 2'-phosphomonoester.</text>
</comment>
<dbReference type="PANTHER" id="PTHR35561">
    <property type="entry name" value="RNA 2',3'-CYCLIC PHOSPHODIESTERASE"/>
    <property type="match status" value="1"/>
</dbReference>
<gene>
    <name evidence="3" type="primary">thpR</name>
    <name evidence="3" type="ORF">WKV53_17455</name>
</gene>
<sequence length="194" mass="21137">MQIRFAVLCCSMVKRLFVALDLPENLAGRLVELDPGMEGLRWTPAERLHVTLCFLGDVDEQAHAKLVESLAEVACGPFALRVKGCGCFAKHGGLVLWAGVDDPAEALPLLHRRVARAVKAAGLDPGPSRIQPHLTIARARHGKPAMVREFLDAHAGEEFGEFTVSGVTLYSSVLRSDGPDYHKEYRRSFSAPPA</sequence>
<feature type="short sequence motif" description="HXTX 2" evidence="2">
    <location>
        <begin position="133"/>
        <end position="136"/>
    </location>
</feature>
<dbReference type="SUPFAM" id="SSF55144">
    <property type="entry name" value="LigT-like"/>
    <property type="match status" value="1"/>
</dbReference>
<dbReference type="NCBIfam" id="TIGR02258">
    <property type="entry name" value="2_5_ligase"/>
    <property type="match status" value="1"/>
</dbReference>
<dbReference type="EMBL" id="JBBUKT010000007">
    <property type="protein sequence ID" value="MEK7952301.1"/>
    <property type="molecule type" value="Genomic_DNA"/>
</dbReference>
<dbReference type="EC" id="3.1.4.58" evidence="2"/>
<organism evidence="3 4">
    <name type="scientific">Luteolibacter soli</name>
    <dbReference type="NCBI Taxonomy" id="3135280"/>
    <lineage>
        <taxon>Bacteria</taxon>
        <taxon>Pseudomonadati</taxon>
        <taxon>Verrucomicrobiota</taxon>
        <taxon>Verrucomicrobiia</taxon>
        <taxon>Verrucomicrobiales</taxon>
        <taxon>Verrucomicrobiaceae</taxon>
        <taxon>Luteolibacter</taxon>
    </lineage>
</organism>
<dbReference type="RefSeq" id="WP_341406059.1">
    <property type="nucleotide sequence ID" value="NZ_JBBUKT010000007.1"/>
</dbReference>
<dbReference type="PANTHER" id="PTHR35561:SF1">
    <property type="entry name" value="RNA 2',3'-CYCLIC PHOSPHODIESTERASE"/>
    <property type="match status" value="1"/>
</dbReference>
<reference evidence="3 4" key="1">
    <citation type="submission" date="2024-04" db="EMBL/GenBank/DDBJ databases">
        <title>Luteolibacter sp. isolated from soil.</title>
        <authorList>
            <person name="An J."/>
        </authorList>
    </citation>
    <scope>NUCLEOTIDE SEQUENCE [LARGE SCALE GENOMIC DNA]</scope>
    <source>
        <strain evidence="3 4">Y139</strain>
    </source>
</reference>
<accession>A0ABU9AX36</accession>
<feature type="short sequence motif" description="HXTX 1" evidence="2">
    <location>
        <begin position="49"/>
        <end position="52"/>
    </location>
</feature>
<evidence type="ECO:0000313" key="4">
    <source>
        <dbReference type="Proteomes" id="UP001371305"/>
    </source>
</evidence>
<dbReference type="Gene3D" id="3.90.1140.10">
    <property type="entry name" value="Cyclic phosphodiesterase"/>
    <property type="match status" value="1"/>
</dbReference>
<name>A0ABU9AX36_9BACT</name>
<protein>
    <recommendedName>
        <fullName evidence="2">RNA 2',3'-cyclic phosphodiesterase</fullName>
        <shortName evidence="2">RNA 2',3'-CPDase</shortName>
        <ecNumber evidence="2">3.1.4.58</ecNumber>
    </recommendedName>
</protein>
<comment type="catalytic activity">
    <reaction evidence="2">
        <text>a 3'-end 2',3'-cyclophospho-ribonucleotide-RNA + H2O = a 3'-end 2'-phospho-ribonucleotide-RNA + H(+)</text>
        <dbReference type="Rhea" id="RHEA:11828"/>
        <dbReference type="Rhea" id="RHEA-COMP:10464"/>
        <dbReference type="Rhea" id="RHEA-COMP:17353"/>
        <dbReference type="ChEBI" id="CHEBI:15377"/>
        <dbReference type="ChEBI" id="CHEBI:15378"/>
        <dbReference type="ChEBI" id="CHEBI:83064"/>
        <dbReference type="ChEBI" id="CHEBI:173113"/>
        <dbReference type="EC" id="3.1.4.58"/>
    </reaction>
</comment>
<dbReference type="Proteomes" id="UP001371305">
    <property type="component" value="Unassembled WGS sequence"/>
</dbReference>
<dbReference type="HAMAP" id="MF_01940">
    <property type="entry name" value="RNA_CPDase"/>
    <property type="match status" value="1"/>
</dbReference>
<dbReference type="InterPro" id="IPR004175">
    <property type="entry name" value="RNA_CPDase"/>
</dbReference>
<dbReference type="Pfam" id="PF13563">
    <property type="entry name" value="2_5_RNA_ligase2"/>
    <property type="match status" value="1"/>
</dbReference>
<feature type="active site" description="Proton donor" evidence="2">
    <location>
        <position position="49"/>
    </location>
</feature>
<comment type="caution">
    <text evidence="3">The sequence shown here is derived from an EMBL/GenBank/DDBJ whole genome shotgun (WGS) entry which is preliminary data.</text>
</comment>
<keyword evidence="1 2" id="KW-0378">Hydrolase</keyword>
<keyword evidence="4" id="KW-1185">Reference proteome</keyword>
<evidence type="ECO:0000256" key="1">
    <source>
        <dbReference type="ARBA" id="ARBA00022801"/>
    </source>
</evidence>
<dbReference type="InterPro" id="IPR009097">
    <property type="entry name" value="Cyclic_Pdiesterase"/>
</dbReference>
<feature type="active site" description="Proton acceptor" evidence="2">
    <location>
        <position position="133"/>
    </location>
</feature>
<evidence type="ECO:0000256" key="2">
    <source>
        <dbReference type="HAMAP-Rule" id="MF_01940"/>
    </source>
</evidence>
<evidence type="ECO:0000313" key="3">
    <source>
        <dbReference type="EMBL" id="MEK7952301.1"/>
    </source>
</evidence>